<evidence type="ECO:0000313" key="2">
    <source>
        <dbReference type="Proteomes" id="UP001285441"/>
    </source>
</evidence>
<dbReference type="EMBL" id="JAULSW010000004">
    <property type="protein sequence ID" value="KAK3385797.1"/>
    <property type="molecule type" value="Genomic_DNA"/>
</dbReference>
<dbReference type="Proteomes" id="UP001285441">
    <property type="component" value="Unassembled WGS sequence"/>
</dbReference>
<reference evidence="1" key="1">
    <citation type="journal article" date="2023" name="Mol. Phylogenet. Evol.">
        <title>Genome-scale phylogeny and comparative genomics of the fungal order Sordariales.</title>
        <authorList>
            <person name="Hensen N."/>
            <person name="Bonometti L."/>
            <person name="Westerberg I."/>
            <person name="Brannstrom I.O."/>
            <person name="Guillou S."/>
            <person name="Cros-Aarteil S."/>
            <person name="Calhoun S."/>
            <person name="Haridas S."/>
            <person name="Kuo A."/>
            <person name="Mondo S."/>
            <person name="Pangilinan J."/>
            <person name="Riley R."/>
            <person name="LaButti K."/>
            <person name="Andreopoulos B."/>
            <person name="Lipzen A."/>
            <person name="Chen C."/>
            <person name="Yan M."/>
            <person name="Daum C."/>
            <person name="Ng V."/>
            <person name="Clum A."/>
            <person name="Steindorff A."/>
            <person name="Ohm R.A."/>
            <person name="Martin F."/>
            <person name="Silar P."/>
            <person name="Natvig D.O."/>
            <person name="Lalanne C."/>
            <person name="Gautier V."/>
            <person name="Ament-Velasquez S.L."/>
            <person name="Kruys A."/>
            <person name="Hutchinson M.I."/>
            <person name="Powell A.J."/>
            <person name="Barry K."/>
            <person name="Miller A.N."/>
            <person name="Grigoriev I.V."/>
            <person name="Debuchy R."/>
            <person name="Gladieux P."/>
            <person name="Hiltunen Thoren M."/>
            <person name="Johannesson H."/>
        </authorList>
    </citation>
    <scope>NUCLEOTIDE SEQUENCE</scope>
    <source>
        <strain evidence="1">CBS 232.78</strain>
    </source>
</reference>
<name>A0AAE0NQE0_9PEZI</name>
<sequence>MVCHASSREFLALPRGFDDARKGMKKQTKWKEYHVEPRWRLESGVLFFSGILGLAALASWRIRCSHFGDQVFEISIMLAGKSAHLPLCLSQLERLKTLISQSASTETKVDPSSNKASESLFRRSSWYNYGLNQDSKS</sequence>
<reference evidence="1" key="2">
    <citation type="submission" date="2023-06" db="EMBL/GenBank/DDBJ databases">
        <authorList>
            <consortium name="Lawrence Berkeley National Laboratory"/>
            <person name="Haridas S."/>
            <person name="Hensen N."/>
            <person name="Bonometti L."/>
            <person name="Westerberg I."/>
            <person name="Brannstrom I.O."/>
            <person name="Guillou S."/>
            <person name="Cros-Aarteil S."/>
            <person name="Calhoun S."/>
            <person name="Kuo A."/>
            <person name="Mondo S."/>
            <person name="Pangilinan J."/>
            <person name="Riley R."/>
            <person name="LaButti K."/>
            <person name="Andreopoulos B."/>
            <person name="Lipzen A."/>
            <person name="Chen C."/>
            <person name="Yanf M."/>
            <person name="Daum C."/>
            <person name="Ng V."/>
            <person name="Clum A."/>
            <person name="Steindorff A."/>
            <person name="Ohm R."/>
            <person name="Martin F."/>
            <person name="Silar P."/>
            <person name="Natvig D."/>
            <person name="Lalanne C."/>
            <person name="Gautier V."/>
            <person name="Ament-velasquez S.L."/>
            <person name="Kruys A."/>
            <person name="Hutchinson M.I."/>
            <person name="Powell A.J."/>
            <person name="Barry K."/>
            <person name="Miller A.N."/>
            <person name="Grigoriev I.V."/>
            <person name="Debuchy R."/>
            <person name="Gladieux P."/>
            <person name="Thoren M.H."/>
            <person name="Johannesson H."/>
        </authorList>
    </citation>
    <scope>NUCLEOTIDE SEQUENCE</scope>
    <source>
        <strain evidence="1">CBS 232.78</strain>
    </source>
</reference>
<comment type="caution">
    <text evidence="1">The sequence shown here is derived from an EMBL/GenBank/DDBJ whole genome shotgun (WGS) entry which is preliminary data.</text>
</comment>
<proteinExistence type="predicted"/>
<keyword evidence="2" id="KW-1185">Reference proteome</keyword>
<protein>
    <submittedName>
        <fullName evidence="1">Uncharacterized protein</fullName>
    </submittedName>
</protein>
<organism evidence="1 2">
    <name type="scientific">Podospora didyma</name>
    <dbReference type="NCBI Taxonomy" id="330526"/>
    <lineage>
        <taxon>Eukaryota</taxon>
        <taxon>Fungi</taxon>
        <taxon>Dikarya</taxon>
        <taxon>Ascomycota</taxon>
        <taxon>Pezizomycotina</taxon>
        <taxon>Sordariomycetes</taxon>
        <taxon>Sordariomycetidae</taxon>
        <taxon>Sordariales</taxon>
        <taxon>Podosporaceae</taxon>
        <taxon>Podospora</taxon>
    </lineage>
</organism>
<accession>A0AAE0NQE0</accession>
<gene>
    <name evidence="1" type="ORF">B0H63DRAFT_449805</name>
</gene>
<evidence type="ECO:0000313" key="1">
    <source>
        <dbReference type="EMBL" id="KAK3385797.1"/>
    </source>
</evidence>
<dbReference type="AlphaFoldDB" id="A0AAE0NQE0"/>